<evidence type="ECO:0000313" key="2">
    <source>
        <dbReference type="Proteomes" id="UP000031012"/>
    </source>
</evidence>
<dbReference type="AlphaFoldDB" id="A0A0B2UFC7"/>
<evidence type="ECO:0000313" key="1">
    <source>
        <dbReference type="EMBL" id="KHN67722.1"/>
    </source>
</evidence>
<gene>
    <name evidence="1" type="ORF">DH17_13885</name>
</gene>
<dbReference type="EMBL" id="JHQK01000004">
    <property type="protein sequence ID" value="KHN67722.1"/>
    <property type="molecule type" value="Genomic_DNA"/>
</dbReference>
<organism evidence="1 2">
    <name type="scientific">Acinetobacter oleivorans</name>
    <dbReference type="NCBI Taxonomy" id="1148157"/>
    <lineage>
        <taxon>Bacteria</taxon>
        <taxon>Pseudomonadati</taxon>
        <taxon>Pseudomonadota</taxon>
        <taxon>Gammaproteobacteria</taxon>
        <taxon>Moraxellales</taxon>
        <taxon>Moraxellaceae</taxon>
        <taxon>Acinetobacter</taxon>
    </lineage>
</organism>
<dbReference type="Proteomes" id="UP000031012">
    <property type="component" value="Unassembled WGS sequence"/>
</dbReference>
<protein>
    <submittedName>
        <fullName evidence="1">Uncharacterized protein</fullName>
    </submittedName>
</protein>
<accession>A0A0B2UFC7</accession>
<reference evidence="1 2" key="1">
    <citation type="submission" date="2014-03" db="EMBL/GenBank/DDBJ databases">
        <title>Genome sequence of the diesel-degrader and plant-growth promoter Acinetobacter oleivorans PF-1 isolated from the roots of poplar tree.</title>
        <authorList>
            <person name="Gkorezis P."/>
            <person name="van Hamme J."/>
            <person name="Rineau F."/>
            <person name="Vangronsveld J."/>
            <person name="Francetti A."/>
        </authorList>
    </citation>
    <scope>NUCLEOTIDE SEQUENCE [LARGE SCALE GENOMIC DNA]</scope>
    <source>
        <strain evidence="1 2">PF1</strain>
    </source>
</reference>
<sequence>MFITSQLNILNKIIKNQSIPISISTQLEQTYVNLEATLLRAKVLRDFSKSQTVYLIQSHIQAQQSSLAYLFSPFIFANLNKAAIYTTPATEPVLTILNKYYQAEKKVLFKVDDILESLKIYLDLELTELDDVDFVYLSLIKALCRSDISTIFLITHLEIDLDALKQLEQFLKIKIYRIRSVKNSDLKDLNGLDMRQLLFKNKDDTYVQLCSQFAQMNAQLVGLCDTFTTPQMTHLIDDMFYSEHIFEKLSVYSEYMQTLLQSQQSVKLKKIS</sequence>
<comment type="caution">
    <text evidence="1">The sequence shown here is derived from an EMBL/GenBank/DDBJ whole genome shotgun (WGS) entry which is preliminary data.</text>
</comment>
<name>A0A0B2UFC7_9GAMM</name>
<proteinExistence type="predicted"/>